<dbReference type="EMBL" id="JABWDY010040815">
    <property type="protein sequence ID" value="KAF5177859.1"/>
    <property type="molecule type" value="Genomic_DNA"/>
</dbReference>
<dbReference type="AlphaFoldDB" id="A0A7J6UZ03"/>
<dbReference type="Proteomes" id="UP000554482">
    <property type="component" value="Unassembled WGS sequence"/>
</dbReference>
<dbReference type="OrthoDB" id="1523883at2759"/>
<reference evidence="1 2" key="1">
    <citation type="submission" date="2020-06" db="EMBL/GenBank/DDBJ databases">
        <title>Transcriptomic and genomic resources for Thalictrum thalictroides and T. hernandezii: Facilitating candidate gene discovery in an emerging model plant lineage.</title>
        <authorList>
            <person name="Arias T."/>
            <person name="Riano-Pachon D.M."/>
            <person name="Di Stilio V.S."/>
        </authorList>
    </citation>
    <scope>NUCLEOTIDE SEQUENCE [LARGE SCALE GENOMIC DNA]</scope>
    <source>
        <strain evidence="2">cv. WT478/WT964</strain>
        <tissue evidence="1">Leaves</tissue>
    </source>
</reference>
<evidence type="ECO:0000313" key="1">
    <source>
        <dbReference type="EMBL" id="KAF5177859.1"/>
    </source>
</evidence>
<gene>
    <name evidence="1" type="ORF">FRX31_032554</name>
</gene>
<dbReference type="SUPFAM" id="SSF53335">
    <property type="entry name" value="S-adenosyl-L-methionine-dependent methyltransferases"/>
    <property type="match status" value="1"/>
</dbReference>
<accession>A0A7J6UZ03</accession>
<dbReference type="InterPro" id="IPR029063">
    <property type="entry name" value="SAM-dependent_MTases_sf"/>
</dbReference>
<organism evidence="1 2">
    <name type="scientific">Thalictrum thalictroides</name>
    <name type="common">Rue-anemone</name>
    <name type="synonym">Anemone thalictroides</name>
    <dbReference type="NCBI Taxonomy" id="46969"/>
    <lineage>
        <taxon>Eukaryota</taxon>
        <taxon>Viridiplantae</taxon>
        <taxon>Streptophyta</taxon>
        <taxon>Embryophyta</taxon>
        <taxon>Tracheophyta</taxon>
        <taxon>Spermatophyta</taxon>
        <taxon>Magnoliopsida</taxon>
        <taxon>Ranunculales</taxon>
        <taxon>Ranunculaceae</taxon>
        <taxon>Thalictroideae</taxon>
        <taxon>Thalictrum</taxon>
    </lineage>
</organism>
<name>A0A7J6UZ03_THATH</name>
<keyword evidence="1" id="KW-0489">Methyltransferase</keyword>
<dbReference type="InterPro" id="IPR005299">
    <property type="entry name" value="MeTrfase_7"/>
</dbReference>
<comment type="caution">
    <text evidence="1">The sequence shown here is derived from an EMBL/GenBank/DDBJ whole genome shotgun (WGS) entry which is preliminary data.</text>
</comment>
<dbReference type="GO" id="GO:0008168">
    <property type="term" value="F:methyltransferase activity"/>
    <property type="evidence" value="ECO:0007669"/>
    <property type="project" value="UniProtKB-KW"/>
</dbReference>
<feature type="non-terminal residue" evidence="1">
    <location>
        <position position="1"/>
    </location>
</feature>
<dbReference type="PANTHER" id="PTHR31009">
    <property type="entry name" value="S-ADENOSYL-L-METHIONINE:CARBOXYL METHYLTRANSFERASE FAMILY PROTEIN"/>
    <property type="match status" value="1"/>
</dbReference>
<protein>
    <submittedName>
        <fullName evidence="1">Salicylate carboxymethyltransferase</fullName>
    </submittedName>
</protein>
<dbReference type="GO" id="GO:0032259">
    <property type="term" value="P:methylation"/>
    <property type="evidence" value="ECO:0007669"/>
    <property type="project" value="UniProtKB-KW"/>
</dbReference>
<sequence length="235" mass="27000">MPGSFHGRLFANNTLLFAHSCYSVHWLSQVPQGIENNKGNIYMYKTSPQNVFDAYLKQFDSDFSSFLRSRSEEIISGGRMVITVIGRRSLDPSTKECCQIWGLLARSLRDMVAEDLVEEAKLDSFNLPYYNPNGIELRNIIERDGSFHLDSLESFELNWDVMDDPKNDDFIFCNITSGQNVAKSIRAVTEFILASHFGEEIIEDLFHRYAEHVSEQLVTDKIRYINLVMCMTKKG</sequence>
<evidence type="ECO:0000313" key="2">
    <source>
        <dbReference type="Proteomes" id="UP000554482"/>
    </source>
</evidence>
<dbReference type="Pfam" id="PF03492">
    <property type="entry name" value="Methyltransf_7"/>
    <property type="match status" value="1"/>
</dbReference>
<keyword evidence="1" id="KW-0808">Transferase</keyword>
<dbReference type="Gene3D" id="3.40.50.150">
    <property type="entry name" value="Vaccinia Virus protein VP39"/>
    <property type="match status" value="1"/>
</dbReference>
<keyword evidence="2" id="KW-1185">Reference proteome</keyword>
<proteinExistence type="predicted"/>